<evidence type="ECO:0000256" key="1">
    <source>
        <dbReference type="ARBA" id="ARBA00005125"/>
    </source>
</evidence>
<dbReference type="InterPro" id="IPR001509">
    <property type="entry name" value="Epimerase_deHydtase"/>
</dbReference>
<dbReference type="SUPFAM" id="SSF51735">
    <property type="entry name" value="NAD(P)-binding Rossmann-fold domains"/>
    <property type="match status" value="1"/>
</dbReference>
<dbReference type="eggNOG" id="COG0451">
    <property type="taxonomic scope" value="Bacteria"/>
</dbReference>
<sequence>MKNILVTGSSGFVGKSLIRALIQSNKYQNIYALNRRHLHTLPDMVEQLVAISEENVFSTPIPTDIDVIIHLAGRAHILNDNIQNPLEQFRAVNVEGTLQLARQALENKVKRFIFISSIGVNGAVTATTPFDESDIPQPHADYAISKLEAEQALKTLFVNTVTELVIIRPPLVYAADAPGNFARLLKLSSTKLPLPFANLNNRRSFVALENLVSFIETCIDHPQAKNELFLIADSEVFSTEQLAQLLREGMGKRPNLVYIPRLFMKIGAVCLGKSKLFEQLFSSLEVNTTKAENLLAWKPVVRGSDALKRAGKIYLEKSE</sequence>
<dbReference type="InterPro" id="IPR036291">
    <property type="entry name" value="NAD(P)-bd_dom_sf"/>
</dbReference>
<evidence type="ECO:0000313" key="4">
    <source>
        <dbReference type="EMBL" id="ENW06169.1"/>
    </source>
</evidence>
<proteinExistence type="inferred from homology"/>
<accession>N9FMV4</accession>
<comment type="caution">
    <text evidence="4">The sequence shown here is derived from an EMBL/GenBank/DDBJ whole genome shotgun (WGS) entry which is preliminary data.</text>
</comment>
<dbReference type="STRING" id="262668.GCA_000931715_01108"/>
<dbReference type="EMBL" id="APQL01000006">
    <property type="protein sequence ID" value="ENW06169.1"/>
    <property type="molecule type" value="Genomic_DNA"/>
</dbReference>
<reference evidence="4 5" key="1">
    <citation type="submission" date="2013-02" db="EMBL/GenBank/DDBJ databases">
        <title>The Genome Sequence of Acinetobacter beijerinckii CIP 110307.</title>
        <authorList>
            <consortium name="The Broad Institute Genome Sequencing Platform"/>
            <consortium name="The Broad Institute Genome Sequencing Center for Infectious Disease"/>
            <person name="Cerqueira G."/>
            <person name="Feldgarden M."/>
            <person name="Courvalin P."/>
            <person name="Perichon B."/>
            <person name="Grillot-Courvalin C."/>
            <person name="Clermont D."/>
            <person name="Rocha E."/>
            <person name="Yoon E.-J."/>
            <person name="Nemec A."/>
            <person name="Walker B."/>
            <person name="Young S.K."/>
            <person name="Zeng Q."/>
            <person name="Gargeya S."/>
            <person name="Fitzgerald M."/>
            <person name="Haas B."/>
            <person name="Abouelleil A."/>
            <person name="Alvarado L."/>
            <person name="Arachchi H.M."/>
            <person name="Berlin A.M."/>
            <person name="Chapman S.B."/>
            <person name="Dewar J."/>
            <person name="Goldberg J."/>
            <person name="Griggs A."/>
            <person name="Gujja S."/>
            <person name="Hansen M."/>
            <person name="Howarth C."/>
            <person name="Imamovic A."/>
            <person name="Larimer J."/>
            <person name="McCowan C."/>
            <person name="Murphy C."/>
            <person name="Neiman D."/>
            <person name="Pearson M."/>
            <person name="Priest M."/>
            <person name="Roberts A."/>
            <person name="Saif S."/>
            <person name="Shea T."/>
            <person name="Sisk P."/>
            <person name="Sykes S."/>
            <person name="Wortman J."/>
            <person name="Nusbaum C."/>
            <person name="Birren B."/>
        </authorList>
    </citation>
    <scope>NUCLEOTIDE SEQUENCE [LARGE SCALE GENOMIC DNA]</scope>
    <source>
        <strain evidence="4 5">CIP 110307</strain>
    </source>
</reference>
<name>N9FMV4_9GAMM</name>
<comment type="similarity">
    <text evidence="2">Belongs to the NAD(P)-dependent epimerase/dehydratase family.</text>
</comment>
<dbReference type="Gene3D" id="3.40.50.720">
    <property type="entry name" value="NAD(P)-binding Rossmann-like Domain"/>
    <property type="match status" value="1"/>
</dbReference>
<organism evidence="4 5">
    <name type="scientific">Acinetobacter beijerinckii CIP 110307</name>
    <dbReference type="NCBI Taxonomy" id="1217648"/>
    <lineage>
        <taxon>Bacteria</taxon>
        <taxon>Pseudomonadati</taxon>
        <taxon>Pseudomonadota</taxon>
        <taxon>Gammaproteobacteria</taxon>
        <taxon>Moraxellales</taxon>
        <taxon>Moraxellaceae</taxon>
        <taxon>Acinetobacter</taxon>
    </lineage>
</organism>
<dbReference type="GeneID" id="29856632"/>
<evidence type="ECO:0000256" key="2">
    <source>
        <dbReference type="ARBA" id="ARBA00007637"/>
    </source>
</evidence>
<protein>
    <recommendedName>
        <fullName evidence="3">NAD-dependent epimerase/dehydratase domain-containing protein</fullName>
    </recommendedName>
</protein>
<evidence type="ECO:0000313" key="5">
    <source>
        <dbReference type="Proteomes" id="UP000017670"/>
    </source>
</evidence>
<dbReference type="Proteomes" id="UP000017670">
    <property type="component" value="Unassembled WGS sequence"/>
</dbReference>
<dbReference type="PATRIC" id="fig|1217648.3.peg.1844"/>
<dbReference type="RefSeq" id="WP_005060616.1">
    <property type="nucleotide sequence ID" value="NZ_KB849765.1"/>
</dbReference>
<dbReference type="Pfam" id="PF01370">
    <property type="entry name" value="Epimerase"/>
    <property type="match status" value="1"/>
</dbReference>
<comment type="pathway">
    <text evidence="1">Bacterial outer membrane biogenesis; LPS O-antigen biosynthesis.</text>
</comment>
<feature type="domain" description="NAD-dependent epimerase/dehydratase" evidence="3">
    <location>
        <begin position="4"/>
        <end position="229"/>
    </location>
</feature>
<dbReference type="PANTHER" id="PTHR43000">
    <property type="entry name" value="DTDP-D-GLUCOSE 4,6-DEHYDRATASE-RELATED"/>
    <property type="match status" value="1"/>
</dbReference>
<gene>
    <name evidence="4" type="ORF">F933_01890</name>
</gene>
<dbReference type="HOGENOM" id="CLU_007383_6_1_6"/>
<evidence type="ECO:0000259" key="3">
    <source>
        <dbReference type="Pfam" id="PF01370"/>
    </source>
</evidence>
<keyword evidence="5" id="KW-1185">Reference proteome</keyword>
<dbReference type="AlphaFoldDB" id="N9FMV4"/>